<dbReference type="PROSITE" id="PS51208">
    <property type="entry name" value="AUTOTRANSPORTER"/>
    <property type="match status" value="1"/>
</dbReference>
<dbReference type="GO" id="GO:0019867">
    <property type="term" value="C:outer membrane"/>
    <property type="evidence" value="ECO:0007669"/>
    <property type="project" value="InterPro"/>
</dbReference>
<dbReference type="NCBIfam" id="TIGR01414">
    <property type="entry name" value="autotrans_barl"/>
    <property type="match status" value="1"/>
</dbReference>
<dbReference type="Gene3D" id="2.40.128.130">
    <property type="entry name" value="Autotransporter beta-domain"/>
    <property type="match status" value="1"/>
</dbReference>
<gene>
    <name evidence="2" type="primary">misL_1</name>
    <name evidence="2" type="ORF">NCTC129_03437</name>
</gene>
<organism evidence="2 3">
    <name type="scientific">Salmonella enterica I</name>
    <dbReference type="NCBI Taxonomy" id="59201"/>
    <lineage>
        <taxon>Bacteria</taxon>
        <taxon>Pseudomonadati</taxon>
        <taxon>Pseudomonadota</taxon>
        <taxon>Gammaproteobacteria</taxon>
        <taxon>Enterobacterales</taxon>
        <taxon>Enterobacteriaceae</taxon>
        <taxon>Salmonella</taxon>
    </lineage>
</organism>
<name>A0A447N1M5_SALET</name>
<dbReference type="PANTHER" id="PTHR12338">
    <property type="entry name" value="AUTOTRANSPORTER"/>
    <property type="match status" value="1"/>
</dbReference>
<dbReference type="SUPFAM" id="SSF103515">
    <property type="entry name" value="Autotransporter"/>
    <property type="match status" value="1"/>
</dbReference>
<dbReference type="AlphaFoldDB" id="A0A447N1M5"/>
<dbReference type="InterPro" id="IPR006315">
    <property type="entry name" value="OM_autotransptr_brl_dom"/>
</dbReference>
<sequence length="313" mass="35291">MPNNYAANTLFMTRLHDRLGETQYTDMLTGEKKVTSLWMRNVGAHTRFNDGSGQLKTRINSYVLQLGGDLAQWSTDGLDRWHIGAMAGYANSQNRTLSSVSDYHSRGQVTGYSVGLYGTWYANNIDRSGAYVDTWMLYNWFDNKVMGQDQAAEKYKSKGITASVEAGYSFRLGESAHQSYWLQPKRRWYGWACRLTTIAKPMVPSSRMIPPVILLTRMGVKAYINGYNAIDDNKSREFQPFVEANWIHNTQPASVKMDDVSSDMRGTKNIGELKVGIEGQVTPRLNVWGNVAQQVGDTGYSDTRGMLGMKYSF</sequence>
<protein>
    <submittedName>
        <fullName evidence="2">Putative autotransported protein</fullName>
    </submittedName>
</protein>
<dbReference type="EMBL" id="LR134140">
    <property type="protein sequence ID" value="VDZ97224.1"/>
    <property type="molecule type" value="Genomic_DNA"/>
</dbReference>
<dbReference type="InterPro" id="IPR050909">
    <property type="entry name" value="Bact_Autotransporter_VF"/>
</dbReference>
<feature type="domain" description="Autotransporter" evidence="1">
    <location>
        <begin position="30"/>
        <end position="313"/>
    </location>
</feature>
<dbReference type="PANTHER" id="PTHR12338:SF5">
    <property type="entry name" value="ANTIGEN 43-RELATED"/>
    <property type="match status" value="1"/>
</dbReference>
<dbReference type="InterPro" id="IPR005546">
    <property type="entry name" value="Autotransporte_beta"/>
</dbReference>
<evidence type="ECO:0000259" key="1">
    <source>
        <dbReference type="PROSITE" id="PS51208"/>
    </source>
</evidence>
<dbReference type="SMART" id="SM00869">
    <property type="entry name" value="Autotransporter"/>
    <property type="match status" value="1"/>
</dbReference>
<dbReference type="Pfam" id="PF03797">
    <property type="entry name" value="Autotransporter"/>
    <property type="match status" value="1"/>
</dbReference>
<reference evidence="2 3" key="1">
    <citation type="submission" date="2018-12" db="EMBL/GenBank/DDBJ databases">
        <authorList>
            <consortium name="Pathogen Informatics"/>
        </authorList>
    </citation>
    <scope>NUCLEOTIDE SEQUENCE [LARGE SCALE GENOMIC DNA]</scope>
    <source>
        <strain evidence="2 3">NCTC129</strain>
    </source>
</reference>
<evidence type="ECO:0000313" key="2">
    <source>
        <dbReference type="EMBL" id="VDZ97224.1"/>
    </source>
</evidence>
<dbReference type="Proteomes" id="UP000282086">
    <property type="component" value="Chromosome"/>
</dbReference>
<evidence type="ECO:0000313" key="3">
    <source>
        <dbReference type="Proteomes" id="UP000282086"/>
    </source>
</evidence>
<dbReference type="InterPro" id="IPR036709">
    <property type="entry name" value="Autotransporte_beta_dom_sf"/>
</dbReference>
<accession>A0A447N1M5</accession>
<proteinExistence type="predicted"/>